<feature type="disulfide bond" evidence="13">
    <location>
        <begin position="67"/>
        <end position="82"/>
    </location>
</feature>
<keyword evidence="9 16" id="KW-0472">Membrane</keyword>
<keyword evidence="5 14" id="KW-0812">Transmembrane</keyword>
<keyword evidence="6" id="KW-0677">Repeat</keyword>
<feature type="region of interest" description="Disordered" evidence="15">
    <location>
        <begin position="320"/>
        <end position="419"/>
    </location>
</feature>
<feature type="domain" description="G-protein coupled receptors family 1 profile" evidence="17">
    <location>
        <begin position="766"/>
        <end position="1017"/>
    </location>
</feature>
<dbReference type="GO" id="GO:0007189">
    <property type="term" value="P:adenylate cyclase-activating G protein-coupled receptor signaling pathway"/>
    <property type="evidence" value="ECO:0007669"/>
    <property type="project" value="TreeGrafter"/>
</dbReference>
<feature type="transmembrane region" description="Helical" evidence="16">
    <location>
        <begin position="787"/>
        <end position="807"/>
    </location>
</feature>
<dbReference type="PROSITE" id="PS50068">
    <property type="entry name" value="LDLRA_2"/>
    <property type="match status" value="1"/>
</dbReference>
<keyword evidence="10 13" id="KW-1015">Disulfide bond</keyword>
<evidence type="ECO:0000256" key="11">
    <source>
        <dbReference type="ARBA" id="ARBA00023170"/>
    </source>
</evidence>
<feature type="region of interest" description="Disordered" evidence="15">
    <location>
        <begin position="1046"/>
        <end position="1071"/>
    </location>
</feature>
<dbReference type="Gene3D" id="4.10.400.10">
    <property type="entry name" value="Low-density Lipoprotein Receptor"/>
    <property type="match status" value="1"/>
</dbReference>
<feature type="transmembrane region" description="Helical" evidence="16">
    <location>
        <begin position="24"/>
        <end position="46"/>
    </location>
</feature>
<keyword evidence="4" id="KW-0433">Leucine-rich repeat</keyword>
<keyword evidence="8 14" id="KW-0297">G-protein coupled receptor</keyword>
<dbReference type="SMART" id="SM00365">
    <property type="entry name" value="LRR_SD22"/>
    <property type="match status" value="5"/>
</dbReference>
<feature type="region of interest" description="Disordered" evidence="15">
    <location>
        <begin position="1114"/>
        <end position="1138"/>
    </location>
</feature>
<feature type="transmembrane region" description="Helical" evidence="16">
    <location>
        <begin position="871"/>
        <end position="893"/>
    </location>
</feature>
<dbReference type="PANTHER" id="PTHR24372:SF80">
    <property type="entry name" value="FI21465P1-RELATED"/>
    <property type="match status" value="1"/>
</dbReference>
<dbReference type="InterPro" id="IPR001611">
    <property type="entry name" value="Leu-rich_rpt"/>
</dbReference>
<dbReference type="GO" id="GO:0005886">
    <property type="term" value="C:plasma membrane"/>
    <property type="evidence" value="ECO:0007669"/>
    <property type="project" value="UniProtKB-SubCell"/>
</dbReference>
<dbReference type="EMBL" id="JARAKH010000038">
    <property type="protein sequence ID" value="KAK8383196.1"/>
    <property type="molecule type" value="Genomic_DNA"/>
</dbReference>
<dbReference type="InterPro" id="IPR003591">
    <property type="entry name" value="Leu-rich_rpt_typical-subtyp"/>
</dbReference>
<dbReference type="Pfam" id="PF00001">
    <property type="entry name" value="7tm_1"/>
    <property type="match status" value="1"/>
</dbReference>
<evidence type="ECO:0000256" key="16">
    <source>
        <dbReference type="SAM" id="Phobius"/>
    </source>
</evidence>
<dbReference type="PROSITE" id="PS00237">
    <property type="entry name" value="G_PROTEIN_RECEP_F1_1"/>
    <property type="match status" value="1"/>
</dbReference>
<feature type="transmembrane region" description="Helical" evidence="16">
    <location>
        <begin position="827"/>
        <end position="850"/>
    </location>
</feature>
<keyword evidence="12 14" id="KW-0807">Transducer</keyword>
<evidence type="ECO:0000256" key="10">
    <source>
        <dbReference type="ARBA" id="ARBA00023157"/>
    </source>
</evidence>
<dbReference type="InterPro" id="IPR036055">
    <property type="entry name" value="LDL_receptor-like_sf"/>
</dbReference>
<evidence type="ECO:0000313" key="19">
    <source>
        <dbReference type="Proteomes" id="UP001487740"/>
    </source>
</evidence>
<dbReference type="PROSITE" id="PS51450">
    <property type="entry name" value="LRR"/>
    <property type="match status" value="3"/>
</dbReference>
<dbReference type="CDD" id="cd15137">
    <property type="entry name" value="7tmA_Relaxin_R"/>
    <property type="match status" value="1"/>
</dbReference>
<evidence type="ECO:0000256" key="9">
    <source>
        <dbReference type="ARBA" id="ARBA00023136"/>
    </source>
</evidence>
<keyword evidence="19" id="KW-1185">Reference proteome</keyword>
<proteinExistence type="inferred from homology"/>
<feature type="disulfide bond" evidence="13">
    <location>
        <begin position="48"/>
        <end position="60"/>
    </location>
</feature>
<reference evidence="18 19" key="1">
    <citation type="submission" date="2023-03" db="EMBL/GenBank/DDBJ databases">
        <title>High-quality genome of Scylla paramamosain provides insights in environmental adaptation.</title>
        <authorList>
            <person name="Zhang L."/>
        </authorList>
    </citation>
    <scope>NUCLEOTIDE SEQUENCE [LARGE SCALE GENOMIC DNA]</scope>
    <source>
        <strain evidence="18">LZ_2023a</strain>
        <tissue evidence="18">Muscle</tissue>
    </source>
</reference>
<accession>A0AAW0T8I6</accession>
<evidence type="ECO:0000256" key="7">
    <source>
        <dbReference type="ARBA" id="ARBA00022989"/>
    </source>
</evidence>
<dbReference type="SUPFAM" id="SSF81321">
    <property type="entry name" value="Family A G protein-coupled receptor-like"/>
    <property type="match status" value="1"/>
</dbReference>
<evidence type="ECO:0000313" key="18">
    <source>
        <dbReference type="EMBL" id="KAK8383196.1"/>
    </source>
</evidence>
<evidence type="ECO:0000256" key="4">
    <source>
        <dbReference type="ARBA" id="ARBA00022614"/>
    </source>
</evidence>
<dbReference type="InterPro" id="IPR017452">
    <property type="entry name" value="GPCR_Rhodpsn_7TM"/>
</dbReference>
<dbReference type="SUPFAM" id="SSF52058">
    <property type="entry name" value="L domain-like"/>
    <property type="match status" value="1"/>
</dbReference>
<dbReference type="GO" id="GO:0008528">
    <property type="term" value="F:G protein-coupled peptide receptor activity"/>
    <property type="evidence" value="ECO:0007669"/>
    <property type="project" value="TreeGrafter"/>
</dbReference>
<feature type="transmembrane region" description="Helical" evidence="16">
    <location>
        <begin position="997"/>
        <end position="1019"/>
    </location>
</feature>
<feature type="region of interest" description="Disordered" evidence="15">
    <location>
        <begin position="1210"/>
        <end position="1248"/>
    </location>
</feature>
<evidence type="ECO:0000256" key="14">
    <source>
        <dbReference type="RuleBase" id="RU000688"/>
    </source>
</evidence>
<evidence type="ECO:0000256" key="8">
    <source>
        <dbReference type="ARBA" id="ARBA00023040"/>
    </source>
</evidence>
<dbReference type="InterPro" id="IPR032675">
    <property type="entry name" value="LRR_dom_sf"/>
</dbReference>
<evidence type="ECO:0000256" key="2">
    <source>
        <dbReference type="ARBA" id="ARBA00010663"/>
    </source>
</evidence>
<dbReference type="SMART" id="SM00192">
    <property type="entry name" value="LDLa"/>
    <property type="match status" value="1"/>
</dbReference>
<keyword evidence="11 14" id="KW-0675">Receptor</keyword>
<feature type="transmembrane region" description="Helical" evidence="16">
    <location>
        <begin position="754"/>
        <end position="775"/>
    </location>
</feature>
<feature type="transmembrane region" description="Helical" evidence="16">
    <location>
        <begin position="921"/>
        <end position="946"/>
    </location>
</feature>
<dbReference type="SMART" id="SM00369">
    <property type="entry name" value="LRR_TYP"/>
    <property type="match status" value="5"/>
</dbReference>
<keyword evidence="7 16" id="KW-1133">Transmembrane helix</keyword>
<dbReference type="PROSITE" id="PS50262">
    <property type="entry name" value="G_PROTEIN_RECEP_F1_2"/>
    <property type="match status" value="1"/>
</dbReference>
<evidence type="ECO:0000256" key="13">
    <source>
        <dbReference type="PROSITE-ProRule" id="PRU00124"/>
    </source>
</evidence>
<dbReference type="GO" id="GO:0009755">
    <property type="term" value="P:hormone-mediated signaling pathway"/>
    <property type="evidence" value="ECO:0007669"/>
    <property type="project" value="TreeGrafter"/>
</dbReference>
<evidence type="ECO:0000256" key="5">
    <source>
        <dbReference type="ARBA" id="ARBA00022692"/>
    </source>
</evidence>
<organism evidence="18 19">
    <name type="scientific">Scylla paramamosain</name>
    <name type="common">Mud crab</name>
    <dbReference type="NCBI Taxonomy" id="85552"/>
    <lineage>
        <taxon>Eukaryota</taxon>
        <taxon>Metazoa</taxon>
        <taxon>Ecdysozoa</taxon>
        <taxon>Arthropoda</taxon>
        <taxon>Crustacea</taxon>
        <taxon>Multicrustacea</taxon>
        <taxon>Malacostraca</taxon>
        <taxon>Eumalacostraca</taxon>
        <taxon>Eucarida</taxon>
        <taxon>Decapoda</taxon>
        <taxon>Pleocyemata</taxon>
        <taxon>Brachyura</taxon>
        <taxon>Eubrachyura</taxon>
        <taxon>Portunoidea</taxon>
        <taxon>Portunidae</taxon>
        <taxon>Portuninae</taxon>
        <taxon>Scylla</taxon>
    </lineage>
</organism>
<name>A0AAW0T8I6_SCYPA</name>
<dbReference type="InterPro" id="IPR023415">
    <property type="entry name" value="LDLR_class-A_CS"/>
</dbReference>
<dbReference type="Proteomes" id="UP001487740">
    <property type="component" value="Unassembled WGS sequence"/>
</dbReference>
<dbReference type="AlphaFoldDB" id="A0AAW0T8I6"/>
<keyword evidence="3" id="KW-1003">Cell membrane</keyword>
<evidence type="ECO:0000256" key="1">
    <source>
        <dbReference type="ARBA" id="ARBA00004651"/>
    </source>
</evidence>
<feature type="region of interest" description="Disordered" evidence="15">
    <location>
        <begin position="436"/>
        <end position="459"/>
    </location>
</feature>
<comment type="subcellular location">
    <subcellularLocation>
        <location evidence="1">Cell membrane</location>
        <topology evidence="1">Multi-pass membrane protein</topology>
    </subcellularLocation>
</comment>
<gene>
    <name evidence="18" type="ORF">O3P69_011603</name>
</gene>
<dbReference type="InterPro" id="IPR002172">
    <property type="entry name" value="LDrepeatLR_classA_rpt"/>
</dbReference>
<feature type="disulfide bond" evidence="13">
    <location>
        <begin position="55"/>
        <end position="73"/>
    </location>
</feature>
<dbReference type="InterPro" id="IPR000276">
    <property type="entry name" value="GPCR_Rhodpsn"/>
</dbReference>
<evidence type="ECO:0000256" key="12">
    <source>
        <dbReference type="ARBA" id="ARBA00023224"/>
    </source>
</evidence>
<protein>
    <recommendedName>
        <fullName evidence="17">G-protein coupled receptors family 1 profile domain-containing protein</fullName>
    </recommendedName>
</protein>
<feature type="compositionally biased region" description="Polar residues" evidence="15">
    <location>
        <begin position="367"/>
        <end position="376"/>
    </location>
</feature>
<dbReference type="Gene3D" id="3.80.10.10">
    <property type="entry name" value="Ribonuclease Inhibitor"/>
    <property type="match status" value="2"/>
</dbReference>
<feature type="transmembrane region" description="Helical" evidence="16">
    <location>
        <begin position="966"/>
        <end position="991"/>
    </location>
</feature>
<comment type="caution">
    <text evidence="18">The sequence shown here is derived from an EMBL/GenBank/DDBJ whole genome shotgun (WGS) entry which is preliminary data.</text>
</comment>
<feature type="compositionally biased region" description="Polar residues" evidence="15">
    <location>
        <begin position="396"/>
        <end position="419"/>
    </location>
</feature>
<dbReference type="Pfam" id="PF00057">
    <property type="entry name" value="Ldl_recept_a"/>
    <property type="match status" value="1"/>
</dbReference>
<dbReference type="Pfam" id="PF13855">
    <property type="entry name" value="LRR_8"/>
    <property type="match status" value="2"/>
</dbReference>
<dbReference type="PROSITE" id="PS01209">
    <property type="entry name" value="LDLRA_1"/>
    <property type="match status" value="1"/>
</dbReference>
<dbReference type="PANTHER" id="PTHR24372">
    <property type="entry name" value="GLYCOPROTEIN HORMONE RECEPTOR"/>
    <property type="match status" value="1"/>
</dbReference>
<sequence>MGGAGGCHGASLGFESLGTFTVRMLVGALVTFVLVIVVSLLAFWHAGCPKGGFQCRDGQCLARSRRCDNENNCSEREDEEDCMLPDNVDLRHLYFPATSTSPCRICVCPAPRSLQECVLPSPPHLSLAHCHLTTHSGNKDASGIKFPRSASTRLPQSYIEAPLRARRGRRAIGTLNVTLEGPEARWPASRRKAVMDAYRGKRNGTTRRIWTFLFDKKKNISTRRVTVAGNRENGKSTGLHAAQSARLTYDAIKTSKTAPTGSFHGGECVARCPPHHQGCCHAEGFMDSKKITHSSFLNSLLRTKRVKFLPRAERRVLLKGGSGSKVPLSQHAGEATHARSAGGKEPGDATPTRAGEPPGESLFKTGVNKTLSSICRNDNDTEEKTRRTRRRRQVTGDVTSKPETNTNLQPLEQTSGNLDFDNATSLVTLPINMTLEEEATTEKSTDAEEVEGEGAAPHAPEVLAQQPGEVRESCHCELSHLTCVGTHMRNISARIVGEMKQLTVTLDDAATLEDKVLTRFTNLRTLSHTSGGLTKLPHRLFVSLHYLEHLYLTGNRIREVEENTCLGLGVLKVLFINRNRITSFDLTCFQYTPALQDLNMAHNLLTLKGQSFPPLLHLTSLYLNNNRLASITNTLLLHLTAIRTLDLRDNRIATIHPLALSSLTHLRHLVMSGNRVTSVAGLFQGLSHLSMLKLEDLDLHDIHTKNFHILPGLKFVYFDTFRYCRYVPTVAVCLPNFDGVTSTEDLLGWRTLRVAVWVMALVTLFANVVVIFCRAISRKDNKILKLFVKNLAAADLLMGVYLVVIGVQDAMTRGSFNSHALQWADSYTCILAGVLAMVSSETSVFILSFMSLERYLYISEALDGRTLSLRGARLCLAIIWLTSISLAFFPILWIRSFYGNNSVCFPLYINEPYLAGWQYSAFIFLGLNFVSMVVIFGSYVGLFVNIRWTRLSTSRSSDEMNFAFRFFFIVVTNCLCWLPIMCLKVAALAHVEVHQGFYAWLVILVLPINSAVNPALYTFSTSQFQQQMTSAVTTFRRLRYRHNSDTEALRHSSTRAAGSHLQHHHAHPPAPLLASASPPVVEVRGIHLKNLPTPRPLARLSPRDLKNGLLLAEAPTVPEEPLPPNDEGGDDASDNSGSIVGALLPLTSTRRIAGCQHNVKTFIHKERSHVGRVSGAWYPACFSELPFLAVFAVNTPEMVVVRVYRTLGETEESGKRRPAASTTADRVPLPRAPPAGNVLLHSGRREKW</sequence>
<evidence type="ECO:0000259" key="17">
    <source>
        <dbReference type="PROSITE" id="PS50262"/>
    </source>
</evidence>
<dbReference type="SUPFAM" id="SSF57424">
    <property type="entry name" value="LDL receptor-like module"/>
    <property type="match status" value="1"/>
</dbReference>
<dbReference type="Gene3D" id="1.20.1070.10">
    <property type="entry name" value="Rhodopsin 7-helix transmembrane proteins"/>
    <property type="match status" value="1"/>
</dbReference>
<comment type="similarity">
    <text evidence="2 14">Belongs to the G-protein coupled receptor 1 family.</text>
</comment>
<dbReference type="PRINTS" id="PR00237">
    <property type="entry name" value="GPCRRHODOPSN"/>
</dbReference>
<dbReference type="CDD" id="cd00112">
    <property type="entry name" value="LDLa"/>
    <property type="match status" value="1"/>
</dbReference>
<evidence type="ECO:0000256" key="15">
    <source>
        <dbReference type="SAM" id="MobiDB-lite"/>
    </source>
</evidence>
<evidence type="ECO:0000256" key="3">
    <source>
        <dbReference type="ARBA" id="ARBA00022475"/>
    </source>
</evidence>
<evidence type="ECO:0000256" key="6">
    <source>
        <dbReference type="ARBA" id="ARBA00022737"/>
    </source>
</evidence>